<evidence type="ECO:0000313" key="4">
    <source>
        <dbReference type="Proteomes" id="UP001164286"/>
    </source>
</evidence>
<feature type="region of interest" description="Disordered" evidence="1">
    <location>
        <begin position="1022"/>
        <end position="1126"/>
    </location>
</feature>
<dbReference type="GO" id="GO:0005261">
    <property type="term" value="F:monoatomic cation channel activity"/>
    <property type="evidence" value="ECO:0007669"/>
    <property type="project" value="TreeGrafter"/>
</dbReference>
<gene>
    <name evidence="3" type="ORF">MKK02DRAFT_20208</name>
</gene>
<comment type="caution">
    <text evidence="3">The sequence shown here is derived from an EMBL/GenBank/DDBJ whole genome shotgun (WGS) entry which is preliminary data.</text>
</comment>
<protein>
    <recommendedName>
        <fullName evidence="2">Protein UNC80 C-terminal domain-containing protein</fullName>
    </recommendedName>
</protein>
<evidence type="ECO:0000259" key="2">
    <source>
        <dbReference type="Pfam" id="PF20262"/>
    </source>
</evidence>
<dbReference type="GO" id="GO:0055080">
    <property type="term" value="P:monoatomic cation homeostasis"/>
    <property type="evidence" value="ECO:0007669"/>
    <property type="project" value="TreeGrafter"/>
</dbReference>
<dbReference type="EMBL" id="JAKWFO010000014">
    <property type="protein sequence ID" value="KAI9632510.1"/>
    <property type="molecule type" value="Genomic_DNA"/>
</dbReference>
<dbReference type="Proteomes" id="UP001164286">
    <property type="component" value="Unassembled WGS sequence"/>
</dbReference>
<dbReference type="PANTHER" id="PTHR31781:SF1">
    <property type="entry name" value="PROTEIN UNC-80 HOMOLOG"/>
    <property type="match status" value="1"/>
</dbReference>
<name>A0AA38H2A5_9TREE</name>
<proteinExistence type="predicted"/>
<feature type="compositionally biased region" description="Polar residues" evidence="1">
    <location>
        <begin position="1059"/>
        <end position="1074"/>
    </location>
</feature>
<evidence type="ECO:0000256" key="1">
    <source>
        <dbReference type="SAM" id="MobiDB-lite"/>
    </source>
</evidence>
<dbReference type="GeneID" id="77725421"/>
<accession>A0AA38H2A5</accession>
<keyword evidence="4" id="KW-1185">Reference proteome</keyword>
<organism evidence="3 4">
    <name type="scientific">Dioszegia hungarica</name>
    <dbReference type="NCBI Taxonomy" id="4972"/>
    <lineage>
        <taxon>Eukaryota</taxon>
        <taxon>Fungi</taxon>
        <taxon>Dikarya</taxon>
        <taxon>Basidiomycota</taxon>
        <taxon>Agaricomycotina</taxon>
        <taxon>Tremellomycetes</taxon>
        <taxon>Tremellales</taxon>
        <taxon>Bulleribasidiaceae</taxon>
        <taxon>Dioszegia</taxon>
    </lineage>
</organism>
<feature type="domain" description="Protein UNC80 C-terminal" evidence="2">
    <location>
        <begin position="430"/>
        <end position="549"/>
    </location>
</feature>
<reference evidence="3" key="1">
    <citation type="journal article" date="2022" name="G3 (Bethesda)">
        <title>High quality genome of the basidiomycete yeast Dioszegia hungarica PDD-24b-2 isolated from cloud water.</title>
        <authorList>
            <person name="Jarrige D."/>
            <person name="Haridas S."/>
            <person name="Bleykasten-Grosshans C."/>
            <person name="Joly M."/>
            <person name="Nadalig T."/>
            <person name="Sancelme M."/>
            <person name="Vuilleumier S."/>
            <person name="Grigoriev I.V."/>
            <person name="Amato P."/>
            <person name="Bringel F."/>
        </authorList>
    </citation>
    <scope>NUCLEOTIDE SEQUENCE</scope>
    <source>
        <strain evidence="3">PDD-24b-2</strain>
    </source>
</reference>
<dbReference type="Pfam" id="PF20262">
    <property type="entry name" value="UNC80_C"/>
    <property type="match status" value="1"/>
</dbReference>
<dbReference type="RefSeq" id="XP_052942287.1">
    <property type="nucleotide sequence ID" value="XM_053086220.1"/>
</dbReference>
<feature type="compositionally biased region" description="Low complexity" evidence="1">
    <location>
        <begin position="1075"/>
        <end position="1087"/>
    </location>
</feature>
<dbReference type="PANTHER" id="PTHR31781">
    <property type="entry name" value="UNC80"/>
    <property type="match status" value="1"/>
</dbReference>
<dbReference type="InterPro" id="IPR046460">
    <property type="entry name" value="UNC80_C"/>
</dbReference>
<dbReference type="GO" id="GO:0034703">
    <property type="term" value="C:cation channel complex"/>
    <property type="evidence" value="ECO:0007669"/>
    <property type="project" value="TreeGrafter"/>
</dbReference>
<evidence type="ECO:0000313" key="3">
    <source>
        <dbReference type="EMBL" id="KAI9632510.1"/>
    </source>
</evidence>
<sequence>MTDIILQHPVIPPSDPIHRLLYPVPLNSSIDLLVLLQSCWTADNWAVLFPIAWRLLGTHQAPTLPVLFILMKSGETVPAQLRAVVEHDLHHASPSVRSSAIDKLAKAYGYRHQILSVPTLHHRRGPLFHFPQETLDFVLTEIGSAIWSAPHDTKQEALQKYGGTLPLEMRQRLMELGWSDDPGLKADEGYLQEPISALPIRHVLDAGEPAMGAKTGLARHNSAGSGSESGIGIGVKQKAIFAPVLWELAGYQAHQASGGDGGAASLSMELVRMMQRDEPTLLIRPFADHLSIDFRGTLSRLNAVTIRSTPAFAYTAFNVLVGYLKHTLRQFPILPHYAEALTIIASLVGRVPEISLRDIRKNKSEHVLLPASIQEEDGGFKVHSPWRDELVDVQCAQLLLITELLKVNPRETHLVKRMMFNLQLQRPSLLDLTFARSWLSLVVTLFGLVNRTYNDKAELRHFLSTATTILAAHESDLLVVTLAVRLFMLCASRFRRLFAVMGFQTIVPALFETYVGGDTAMRDCIEYAMRSFYRIHQDSFVYQACLAISSSSPDSDAHAVYSLLSCLSKPNGPTSGVSSGIRGLNDKEEQDALIQMLSGPEIALSEIGKDRAVRQAEKLAEAARIETRLFAKGSIVRLFVTVIAANPPSGAGINMLNLFVWMVPFIKDEASRRLLEVGVEALGGIISREKVDAGAAGMLSDEVAGGTDWVGVKVGYVALVDVWTREGGHISQATTRTVLEMILGMVQMEQALAYEASTRVLCSLLKTHLATDRPAAYLKVAAATFQAALGVLDLSGMLLAMAEWIRKADYEVDGTAAKIVIDGYLRPAVLYIAGAPGGDPWDRLRQSAVSLLGAAVLLPSGALDVLEAEGLSLGLLAHVIFPLVTSFQVPLGIELEKRAAGVWIRLLNLVINPVPLDTATDTRSSALRIALSLQIIKVICVRAPGVISSIGGLWSYVGQHLIGIIANHTHSVDQLGSVRLVDMLAWSIYELLALHRSPLMVYMRYHIQSALAQLPSDSAGPCSSLEHQGVASSTPSAGLMPDSRRDRVPSISLRRPSHSTDAGSPSLSRLSQADSPSARSGRSRLSPSPSPEPSSRPYFLTPRLSTSVSNPDRVGLTPIPPRPTITDLSLRRASKCRPTLEHPTGRPTGAAGMRFRFPSSADMRKVGGGGAIVHLLGASSGVANAAGAGAGVQRNAVADERAESPGGPLSRVRVTSEALLHRMERSRRACKTIFGYPVEMEHDEEPIRAWSVHDALAEISEETRLLVEVEFGGLFGVVPGVVGEMSSGDGDGYHVDELRVLEEEDDDEPLLATTSAQ</sequence>